<comment type="caution">
    <text evidence="2">The sequence shown here is derived from an EMBL/GenBank/DDBJ whole genome shotgun (WGS) entry which is preliminary data.</text>
</comment>
<feature type="compositionally biased region" description="Basic and acidic residues" evidence="1">
    <location>
        <begin position="226"/>
        <end position="240"/>
    </location>
</feature>
<feature type="compositionally biased region" description="Basic and acidic residues" evidence="1">
    <location>
        <begin position="65"/>
        <end position="74"/>
    </location>
</feature>
<dbReference type="EMBL" id="SKBN01000094">
    <property type="protein sequence ID" value="TGJ83421.1"/>
    <property type="molecule type" value="Genomic_DNA"/>
</dbReference>
<feature type="region of interest" description="Disordered" evidence="1">
    <location>
        <begin position="1"/>
        <end position="150"/>
    </location>
</feature>
<dbReference type="Proteomes" id="UP000297716">
    <property type="component" value="Unassembled WGS sequence"/>
</dbReference>
<organism evidence="2 3">
    <name type="scientific">Xylaria hypoxylon</name>
    <dbReference type="NCBI Taxonomy" id="37992"/>
    <lineage>
        <taxon>Eukaryota</taxon>
        <taxon>Fungi</taxon>
        <taxon>Dikarya</taxon>
        <taxon>Ascomycota</taxon>
        <taxon>Pezizomycotina</taxon>
        <taxon>Sordariomycetes</taxon>
        <taxon>Xylariomycetidae</taxon>
        <taxon>Xylariales</taxon>
        <taxon>Xylariaceae</taxon>
        <taxon>Xylaria</taxon>
    </lineage>
</organism>
<dbReference type="AlphaFoldDB" id="A0A4Z0YVL5"/>
<reference evidence="2 3" key="1">
    <citation type="submission" date="2019-03" db="EMBL/GenBank/DDBJ databases">
        <title>Draft genome sequence of Xylaria hypoxylon DSM 108379, a ubiquitous saprotrophic-parasitic fungi on hardwood.</title>
        <authorList>
            <person name="Buettner E."/>
            <person name="Leonhardt S."/>
            <person name="Gebauer A.M."/>
            <person name="Liers C."/>
            <person name="Hofrichter M."/>
            <person name="Kellner H."/>
        </authorList>
    </citation>
    <scope>NUCLEOTIDE SEQUENCE [LARGE SCALE GENOMIC DNA]</scope>
    <source>
        <strain evidence="2 3">DSM 108379</strain>
    </source>
</reference>
<feature type="region of interest" description="Disordered" evidence="1">
    <location>
        <begin position="224"/>
        <end position="252"/>
    </location>
</feature>
<accession>A0A4Z0YVL5</accession>
<dbReference type="OrthoDB" id="4579481at2759"/>
<name>A0A4Z0YVL5_9PEZI</name>
<keyword evidence="3" id="KW-1185">Reference proteome</keyword>
<evidence type="ECO:0000313" key="3">
    <source>
        <dbReference type="Proteomes" id="UP000297716"/>
    </source>
</evidence>
<gene>
    <name evidence="2" type="ORF">E0Z10_g5324</name>
</gene>
<evidence type="ECO:0000313" key="2">
    <source>
        <dbReference type="EMBL" id="TGJ83421.1"/>
    </source>
</evidence>
<protein>
    <submittedName>
        <fullName evidence="2">Uncharacterized protein</fullName>
    </submittedName>
</protein>
<feature type="compositionally biased region" description="Acidic residues" evidence="1">
    <location>
        <begin position="89"/>
        <end position="98"/>
    </location>
</feature>
<proteinExistence type="predicted"/>
<dbReference type="STRING" id="37992.A0A4Z0YVL5"/>
<sequence>MAKERATKEKPRKREKKISDDKVTKSGKQKRRAATPSGTSDEESEGGASVDVESPEGASIVDSSNLEKAESRADKKTKKEKKPKKENQAEVEADDDTADGGAMLFSIDTNPTPVNLAAVKTEVANESSDGDEEEDGPKKTKAPSGLNRATRRRIKLIERQRDLIKKKMGIPEGSQEGADEVQKELDKWIEATDGRIAVRMEKKIIRKTKEQARLKTKRGKVLTGRALKEREKQIKKAEKKTTKKSGISATNN</sequence>
<evidence type="ECO:0000256" key="1">
    <source>
        <dbReference type="SAM" id="MobiDB-lite"/>
    </source>
</evidence>